<sequence length="272" mass="30127">MILCQISDLHIKAGGKKSYRIVDTAESLRRCVAQVNQLRQRPDAVVLTGDLVDFGKPQEYAFLRQLLQPLDMPYYLLPGNHDERSALRAAFPDHAYLRQSAERIEYVIDDYPLRIVALDTVIPQASGGALGPASLAWLDQVLQAQPDKPTVIVMHHPPFKTGIGHMDQIGLAQPQALADVVRRHPQVERILCGHLHRSIQVRFGGTIASTCPGVAHQVALDLSPQAASQFVMEPPAFQLHLWDAETGLISHTAYVGEFDGPYPFYDGDDLID</sequence>
<evidence type="ECO:0000256" key="2">
    <source>
        <dbReference type="ARBA" id="ARBA00022801"/>
    </source>
</evidence>
<dbReference type="CDD" id="cd07402">
    <property type="entry name" value="MPP_GpdQ"/>
    <property type="match status" value="1"/>
</dbReference>
<dbReference type="Proteomes" id="UP000072421">
    <property type="component" value="Chromosome"/>
</dbReference>
<dbReference type="InterPro" id="IPR042281">
    <property type="entry name" value="GpdQ_beta-strand"/>
</dbReference>
<comment type="similarity">
    <text evidence="4">Belongs to the cyclic nucleotide phosphodiesterase class-III family.</text>
</comment>
<dbReference type="InterPro" id="IPR050884">
    <property type="entry name" value="CNP_phosphodiesterase-III"/>
</dbReference>
<dbReference type="GO" id="GO:0004112">
    <property type="term" value="F:cyclic-nucleotide phosphodiesterase activity"/>
    <property type="evidence" value="ECO:0007669"/>
    <property type="project" value="InterPro"/>
</dbReference>
<dbReference type="InterPro" id="IPR026575">
    <property type="entry name" value="GpdQ/CpdA-like"/>
</dbReference>
<dbReference type="GO" id="GO:0046872">
    <property type="term" value="F:metal ion binding"/>
    <property type="evidence" value="ECO:0007669"/>
    <property type="project" value="UniProtKB-KW"/>
</dbReference>
<dbReference type="InterPro" id="IPR029052">
    <property type="entry name" value="Metallo-depent_PP-like"/>
</dbReference>
<evidence type="ECO:0000313" key="7">
    <source>
        <dbReference type="Proteomes" id="UP000072421"/>
    </source>
</evidence>
<keyword evidence="2" id="KW-0378">Hydrolase</keyword>
<keyword evidence="3" id="KW-0408">Iron</keyword>
<organism evidence="6">
    <name type="scientific">Collimonas fungivorans</name>
    <dbReference type="NCBI Taxonomy" id="158899"/>
    <lineage>
        <taxon>Bacteria</taxon>
        <taxon>Pseudomonadati</taxon>
        <taxon>Pseudomonadota</taxon>
        <taxon>Betaproteobacteria</taxon>
        <taxon>Burkholderiales</taxon>
        <taxon>Oxalobacteraceae</taxon>
        <taxon>Collimonas</taxon>
    </lineage>
</organism>
<evidence type="ECO:0000313" key="6">
    <source>
        <dbReference type="EMBL" id="AMO97209.1"/>
    </source>
</evidence>
<dbReference type="Pfam" id="PF00149">
    <property type="entry name" value="Metallophos"/>
    <property type="match status" value="1"/>
</dbReference>
<evidence type="ECO:0000256" key="4">
    <source>
        <dbReference type="ARBA" id="ARBA00025742"/>
    </source>
</evidence>
<dbReference type="PANTHER" id="PTHR42988">
    <property type="entry name" value="PHOSPHOHYDROLASE"/>
    <property type="match status" value="1"/>
</dbReference>
<dbReference type="InterPro" id="IPR042283">
    <property type="entry name" value="GpdQ_catalytic"/>
</dbReference>
<dbReference type="Gene3D" id="3.60.21.40">
    <property type="entry name" value="GpdQ, catalytic alpha/beta sandwich domain"/>
    <property type="match status" value="1"/>
</dbReference>
<dbReference type="RefSeq" id="WP_061541596.1">
    <property type="nucleotide sequence ID" value="NZ_CP013232.1"/>
</dbReference>
<proteinExistence type="inferred from homology"/>
<accession>A0A127PHC0</accession>
<protein>
    <submittedName>
        <fullName evidence="6">Calcineurin-like phosphoesterase family protein</fullName>
    </submittedName>
</protein>
<dbReference type="OrthoDB" id="9784378at2"/>
<evidence type="ECO:0000256" key="3">
    <source>
        <dbReference type="ARBA" id="ARBA00023004"/>
    </source>
</evidence>
<dbReference type="Gene3D" id="3.30.750.180">
    <property type="entry name" value="GpdQ, beta-strand dimerisation domain"/>
    <property type="match status" value="1"/>
</dbReference>
<dbReference type="AlphaFoldDB" id="A0A127PHC0"/>
<dbReference type="PATRIC" id="fig|158899.10.peg.4575"/>
<keyword evidence="1" id="KW-0479">Metal-binding</keyword>
<reference evidence="6 7" key="1">
    <citation type="submission" date="2015-11" db="EMBL/GenBank/DDBJ databases">
        <title>Exploring the genomic traits of fungus-feeding bacterial genus Collimonas.</title>
        <authorList>
            <person name="Song C."/>
            <person name="Schmidt R."/>
            <person name="de Jager V."/>
            <person name="Krzyzanowska D."/>
            <person name="Jongedijk E."/>
            <person name="Cankar K."/>
            <person name="Beekwilder J."/>
            <person name="van Veen A."/>
            <person name="de Boer W."/>
            <person name="van Veen J.A."/>
            <person name="Garbeva P."/>
        </authorList>
    </citation>
    <scope>NUCLEOTIDE SEQUENCE [LARGE SCALE GENOMIC DNA]</scope>
    <source>
        <strain evidence="6 7">Ter6</strain>
    </source>
</reference>
<dbReference type="SUPFAM" id="SSF56300">
    <property type="entry name" value="Metallo-dependent phosphatases"/>
    <property type="match status" value="1"/>
</dbReference>
<name>A0A127PHC0_9BURK</name>
<dbReference type="InterPro" id="IPR004843">
    <property type="entry name" value="Calcineurin-like_PHP"/>
</dbReference>
<evidence type="ECO:0000259" key="5">
    <source>
        <dbReference type="Pfam" id="PF00149"/>
    </source>
</evidence>
<dbReference type="PANTHER" id="PTHR42988:SF2">
    <property type="entry name" value="CYCLIC NUCLEOTIDE PHOSPHODIESTERASE CBUA0032-RELATED"/>
    <property type="match status" value="1"/>
</dbReference>
<evidence type="ECO:0000256" key="1">
    <source>
        <dbReference type="ARBA" id="ARBA00022723"/>
    </source>
</evidence>
<gene>
    <name evidence="6" type="ORF">CFter6_4621</name>
</gene>
<feature type="domain" description="Calcineurin-like phosphoesterase" evidence="5">
    <location>
        <begin position="4"/>
        <end position="197"/>
    </location>
</feature>
<dbReference type="EMBL" id="CP013232">
    <property type="protein sequence ID" value="AMO97209.1"/>
    <property type="molecule type" value="Genomic_DNA"/>
</dbReference>